<keyword evidence="3" id="KW-1185">Reference proteome</keyword>
<gene>
    <name evidence="2" type="ORF">FHS88_001061</name>
</gene>
<accession>A0A840XK16</accession>
<dbReference type="EMBL" id="JACIJE010000002">
    <property type="protein sequence ID" value="MBB5688945.1"/>
    <property type="molecule type" value="Genomic_DNA"/>
</dbReference>
<comment type="caution">
    <text evidence="2">The sequence shown here is derived from an EMBL/GenBank/DDBJ whole genome shotgun (WGS) entry which is preliminary data.</text>
</comment>
<evidence type="ECO:0000313" key="2">
    <source>
        <dbReference type="EMBL" id="MBB5688945.1"/>
    </source>
</evidence>
<organism evidence="2 3">
    <name type="scientific">Neoroseomonas alkaliterrae</name>
    <dbReference type="NCBI Taxonomy" id="1452450"/>
    <lineage>
        <taxon>Bacteria</taxon>
        <taxon>Pseudomonadati</taxon>
        <taxon>Pseudomonadota</taxon>
        <taxon>Alphaproteobacteria</taxon>
        <taxon>Acetobacterales</taxon>
        <taxon>Acetobacteraceae</taxon>
        <taxon>Neoroseomonas</taxon>
    </lineage>
</organism>
<evidence type="ECO:0000313" key="3">
    <source>
        <dbReference type="Proteomes" id="UP000562254"/>
    </source>
</evidence>
<dbReference type="RefSeq" id="WP_184482027.1">
    <property type="nucleotide sequence ID" value="NZ_JACIJE010000002.1"/>
</dbReference>
<feature type="region of interest" description="Disordered" evidence="1">
    <location>
        <begin position="146"/>
        <end position="167"/>
    </location>
</feature>
<dbReference type="InterPro" id="IPR023346">
    <property type="entry name" value="Lysozyme-like_dom_sf"/>
</dbReference>
<dbReference type="AlphaFoldDB" id="A0A840XK16"/>
<name>A0A840XK16_9PROT</name>
<dbReference type="SUPFAM" id="SSF53955">
    <property type="entry name" value="Lysozyme-like"/>
    <property type="match status" value="1"/>
</dbReference>
<dbReference type="Proteomes" id="UP000562254">
    <property type="component" value="Unassembled WGS sequence"/>
</dbReference>
<evidence type="ECO:0000256" key="1">
    <source>
        <dbReference type="SAM" id="MobiDB-lite"/>
    </source>
</evidence>
<protein>
    <submittedName>
        <fullName evidence="2">Lysozyme family protein</fullName>
    </submittedName>
</protein>
<reference evidence="2 3" key="1">
    <citation type="submission" date="2020-08" db="EMBL/GenBank/DDBJ databases">
        <title>Genomic Encyclopedia of Type Strains, Phase IV (KMG-IV): sequencing the most valuable type-strain genomes for metagenomic binning, comparative biology and taxonomic classification.</title>
        <authorList>
            <person name="Goeker M."/>
        </authorList>
    </citation>
    <scope>NUCLEOTIDE SEQUENCE [LARGE SCALE GENOMIC DNA]</scope>
    <source>
        <strain evidence="2 3">DSM 25895</strain>
    </source>
</reference>
<sequence>MDAADARFAACVAAVTAARGAFRDHDPLFGGPSAHGIGLGLLSVWIGGPADAAMLRGLEPEVAHNILRAMVWAPLGAAKLPRGPDLALFAYAIEAGTLQAIADLQAELGVPASGAADAATIAAARRRRPAELAARIRNAHAAWRAGRGLPAPPARRRASTPGLARTA</sequence>
<dbReference type="Gene3D" id="1.20.141.10">
    <property type="entry name" value="Chitosanase, subunit A, domain 1"/>
    <property type="match status" value="1"/>
</dbReference>
<proteinExistence type="predicted"/>